<evidence type="ECO:0000256" key="1">
    <source>
        <dbReference type="SAM" id="Phobius"/>
    </source>
</evidence>
<evidence type="ECO:0000313" key="3">
    <source>
        <dbReference type="Proteomes" id="UP000203464"/>
    </source>
</evidence>
<keyword evidence="1" id="KW-0812">Transmembrane</keyword>
<reference evidence="3" key="1">
    <citation type="submission" date="2017-05" db="EMBL/GenBank/DDBJ databases">
        <authorList>
            <person name="Rodrigo-Torres L."/>
            <person name="Arahal R. D."/>
            <person name="Lucena T."/>
        </authorList>
    </citation>
    <scope>NUCLEOTIDE SEQUENCE [LARGE SCALE GENOMIC DNA]</scope>
    <source>
        <strain evidence="3">CECT 8868</strain>
    </source>
</reference>
<proteinExistence type="predicted"/>
<accession>A0A238JTH1</accession>
<feature type="transmembrane region" description="Helical" evidence="1">
    <location>
        <begin position="32"/>
        <end position="54"/>
    </location>
</feature>
<name>A0A238JTH1_9RHOB</name>
<dbReference type="AlphaFoldDB" id="A0A238JTH1"/>
<organism evidence="2 3">
    <name type="scientific">Octadecabacter ascidiaceicola</name>
    <dbReference type="NCBI Taxonomy" id="1655543"/>
    <lineage>
        <taxon>Bacteria</taxon>
        <taxon>Pseudomonadati</taxon>
        <taxon>Pseudomonadota</taxon>
        <taxon>Alphaproteobacteria</taxon>
        <taxon>Rhodobacterales</taxon>
        <taxon>Roseobacteraceae</taxon>
        <taxon>Octadecabacter</taxon>
    </lineage>
</organism>
<dbReference type="Proteomes" id="UP000203464">
    <property type="component" value="Unassembled WGS sequence"/>
</dbReference>
<dbReference type="RefSeq" id="WP_093995351.1">
    <property type="nucleotide sequence ID" value="NZ_FXYD01000001.1"/>
</dbReference>
<keyword evidence="1" id="KW-0472">Membrane</keyword>
<keyword evidence="1" id="KW-1133">Transmembrane helix</keyword>
<dbReference type="EMBL" id="FXYD01000001">
    <property type="protein sequence ID" value="SMX33484.1"/>
    <property type="molecule type" value="Genomic_DNA"/>
</dbReference>
<evidence type="ECO:0000313" key="2">
    <source>
        <dbReference type="EMBL" id="SMX33484.1"/>
    </source>
</evidence>
<dbReference type="OrthoDB" id="7510999at2"/>
<protein>
    <recommendedName>
        <fullName evidence="4">CTP synthetase</fullName>
    </recommendedName>
</protein>
<evidence type="ECO:0008006" key="4">
    <source>
        <dbReference type="Google" id="ProtNLM"/>
    </source>
</evidence>
<keyword evidence="3" id="KW-1185">Reference proteome</keyword>
<feature type="transmembrane region" description="Helical" evidence="1">
    <location>
        <begin position="7"/>
        <end position="26"/>
    </location>
</feature>
<gene>
    <name evidence="2" type="ORF">OCA8868_00962</name>
</gene>
<sequence>MLNLASILYSVIGSSLAGTFVIAALVTGYDTMWPILIAAVAGGILAIPLTYFITRAMTGK</sequence>